<accession>A0A167T1L0</accession>
<evidence type="ECO:0000313" key="1">
    <source>
        <dbReference type="EMBL" id="OAA60155.1"/>
    </source>
</evidence>
<dbReference type="Proteomes" id="UP000076744">
    <property type="component" value="Unassembled WGS sequence"/>
</dbReference>
<gene>
    <name evidence="1" type="ORF">ISF_06165</name>
</gene>
<reference evidence="1 2" key="1">
    <citation type="journal article" date="2016" name="Genome Biol. Evol.">
        <title>Divergent and convergent evolution of fungal pathogenicity.</title>
        <authorList>
            <person name="Shang Y."/>
            <person name="Xiao G."/>
            <person name="Zheng P."/>
            <person name="Cen K."/>
            <person name="Zhan S."/>
            <person name="Wang C."/>
        </authorList>
    </citation>
    <scope>NUCLEOTIDE SEQUENCE [LARGE SCALE GENOMIC DNA]</scope>
    <source>
        <strain evidence="1 2">ARSEF 2679</strain>
    </source>
</reference>
<sequence>MSETATIASSDSGGRPALDLSETLPIARSPNLHLIGSSSSPETTHECLLLRDKFIYTTSSASSPSPSAAYHLSTRRTRSGLPWTLSISRLLPSEVRLLAASSPSPSVHIKYDDDLTLYTGERIAVPFCLGPTPLLCIRGRSLPAGASIVVDAAHKFWRVTPRRRPLTAAEEERMRALMHRRGYRAGDDWRRELLYAVGKGAGEWTDKEGVVVAREGEDGQLVVAGRMEAGERDLLVACWAARNFVRSAAEAVA</sequence>
<protein>
    <submittedName>
        <fullName evidence="1">Uncharacterized protein</fullName>
    </submittedName>
</protein>
<organism evidence="1 2">
    <name type="scientific">Cordyceps fumosorosea (strain ARSEF 2679)</name>
    <name type="common">Isaria fumosorosea</name>
    <dbReference type="NCBI Taxonomy" id="1081104"/>
    <lineage>
        <taxon>Eukaryota</taxon>
        <taxon>Fungi</taxon>
        <taxon>Dikarya</taxon>
        <taxon>Ascomycota</taxon>
        <taxon>Pezizomycotina</taxon>
        <taxon>Sordariomycetes</taxon>
        <taxon>Hypocreomycetidae</taxon>
        <taxon>Hypocreales</taxon>
        <taxon>Cordycipitaceae</taxon>
        <taxon>Cordyceps</taxon>
    </lineage>
</organism>
<evidence type="ECO:0000313" key="2">
    <source>
        <dbReference type="Proteomes" id="UP000076744"/>
    </source>
</evidence>
<dbReference type="EMBL" id="AZHB01000015">
    <property type="protein sequence ID" value="OAA60155.1"/>
    <property type="molecule type" value="Genomic_DNA"/>
</dbReference>
<name>A0A167T1L0_CORFA</name>
<proteinExistence type="predicted"/>
<dbReference type="RefSeq" id="XP_018703268.1">
    <property type="nucleotide sequence ID" value="XM_018849769.1"/>
</dbReference>
<dbReference type="GeneID" id="30022457"/>
<comment type="caution">
    <text evidence="1">The sequence shown here is derived from an EMBL/GenBank/DDBJ whole genome shotgun (WGS) entry which is preliminary data.</text>
</comment>
<dbReference type="AlphaFoldDB" id="A0A167T1L0"/>
<dbReference type="OrthoDB" id="4820872at2759"/>
<keyword evidence="2" id="KW-1185">Reference proteome</keyword>